<dbReference type="EMBL" id="JACHVY010000002">
    <property type="protein sequence ID" value="MBB2901629.1"/>
    <property type="molecule type" value="Genomic_DNA"/>
</dbReference>
<accession>A0A7W4TMF2</accession>
<evidence type="ECO:0000256" key="1">
    <source>
        <dbReference type="SAM" id="MobiDB-lite"/>
    </source>
</evidence>
<feature type="region of interest" description="Disordered" evidence="1">
    <location>
        <begin position="47"/>
        <end position="71"/>
    </location>
</feature>
<dbReference type="RefSeq" id="WP_183391664.1">
    <property type="nucleotide sequence ID" value="NZ_JACHVY010000002.1"/>
</dbReference>
<sequence>MDHDTHPDRCAFCGASEPDADVRTQERLGVQVPVCAACRERFAGAAASAARPPAVEAPGEPRGLPPTLGQQSSAVLAHVQRMARLVAERPFTEEECAHCGHPVHRYPGPGGEPVRLAKESVLAVSVPAEERWRVVDDRAVPAPVLDEDDEDQVGARVRHDVVCPANPVPANPRLARMWQSHLAPAPAD</sequence>
<evidence type="ECO:0000313" key="2">
    <source>
        <dbReference type="EMBL" id="MBB2901629.1"/>
    </source>
</evidence>
<dbReference type="InterPro" id="IPR045729">
    <property type="entry name" value="DUF6083"/>
</dbReference>
<reference evidence="2 3" key="1">
    <citation type="submission" date="2020-08" db="EMBL/GenBank/DDBJ databases">
        <title>The Agave Microbiome: Exploring the role of microbial communities in plant adaptations to desert environments.</title>
        <authorList>
            <person name="Partida-Martinez L.P."/>
        </authorList>
    </citation>
    <scope>NUCLEOTIDE SEQUENCE [LARGE SCALE GENOMIC DNA]</scope>
    <source>
        <strain evidence="2 3">AS2.23</strain>
    </source>
</reference>
<comment type="caution">
    <text evidence="2">The sequence shown here is derived from an EMBL/GenBank/DDBJ whole genome shotgun (WGS) entry which is preliminary data.</text>
</comment>
<dbReference type="Pfam" id="PF19561">
    <property type="entry name" value="DUF6083"/>
    <property type="match status" value="1"/>
</dbReference>
<gene>
    <name evidence="2" type="ORF">FHR75_002444</name>
</gene>
<organism evidence="2 3">
    <name type="scientific">Kineococcus radiotolerans</name>
    <dbReference type="NCBI Taxonomy" id="131568"/>
    <lineage>
        <taxon>Bacteria</taxon>
        <taxon>Bacillati</taxon>
        <taxon>Actinomycetota</taxon>
        <taxon>Actinomycetes</taxon>
        <taxon>Kineosporiales</taxon>
        <taxon>Kineosporiaceae</taxon>
        <taxon>Kineococcus</taxon>
    </lineage>
</organism>
<protein>
    <submittedName>
        <fullName evidence="2">Uncharacterized protein</fullName>
    </submittedName>
</protein>
<evidence type="ECO:0000313" key="3">
    <source>
        <dbReference type="Proteomes" id="UP000533269"/>
    </source>
</evidence>
<dbReference type="AlphaFoldDB" id="A0A7W4TMF2"/>
<reference evidence="2 3" key="2">
    <citation type="submission" date="2020-08" db="EMBL/GenBank/DDBJ databases">
        <authorList>
            <person name="Partida-Martinez L."/>
            <person name="Huntemann M."/>
            <person name="Clum A."/>
            <person name="Wang J."/>
            <person name="Palaniappan K."/>
            <person name="Ritter S."/>
            <person name="Chen I.-M."/>
            <person name="Stamatis D."/>
            <person name="Reddy T."/>
            <person name="O'Malley R."/>
            <person name="Daum C."/>
            <person name="Shapiro N."/>
            <person name="Ivanova N."/>
            <person name="Kyrpides N."/>
            <person name="Woyke T."/>
        </authorList>
    </citation>
    <scope>NUCLEOTIDE SEQUENCE [LARGE SCALE GENOMIC DNA]</scope>
    <source>
        <strain evidence="2 3">AS2.23</strain>
    </source>
</reference>
<dbReference type="Proteomes" id="UP000533269">
    <property type="component" value="Unassembled WGS sequence"/>
</dbReference>
<feature type="compositionally biased region" description="Low complexity" evidence="1">
    <location>
        <begin position="47"/>
        <end position="58"/>
    </location>
</feature>
<name>A0A7W4TMF2_KINRA</name>
<proteinExistence type="predicted"/>